<organism evidence="1 2">
    <name type="scientific">Klenkia sesuvii</name>
    <dbReference type="NCBI Taxonomy" id="3103137"/>
    <lineage>
        <taxon>Bacteria</taxon>
        <taxon>Bacillati</taxon>
        <taxon>Actinomycetota</taxon>
        <taxon>Actinomycetes</taxon>
        <taxon>Geodermatophilales</taxon>
        <taxon>Geodermatophilaceae</taxon>
        <taxon>Klenkia</taxon>
    </lineage>
</organism>
<dbReference type="SUPFAM" id="SSF46785">
    <property type="entry name" value="Winged helix' DNA-binding domain"/>
    <property type="match status" value="1"/>
</dbReference>
<evidence type="ECO:0000313" key="1">
    <source>
        <dbReference type="EMBL" id="MEI4271039.1"/>
    </source>
</evidence>
<keyword evidence="2" id="KW-1185">Reference proteome</keyword>
<dbReference type="EMBL" id="JBAPLU010000003">
    <property type="protein sequence ID" value="MEI4271039.1"/>
    <property type="molecule type" value="Genomic_DNA"/>
</dbReference>
<evidence type="ECO:0008006" key="3">
    <source>
        <dbReference type="Google" id="ProtNLM"/>
    </source>
</evidence>
<name>A0ABU8DSN5_9ACTN</name>
<protein>
    <recommendedName>
        <fullName evidence="3">Helix-hairpin-helix domain-containing protein</fullName>
    </recommendedName>
</protein>
<reference evidence="1 2" key="1">
    <citation type="submission" date="2024-03" db="EMBL/GenBank/DDBJ databases">
        <title>Draft genome sequence of Klenkia sp. LSe6-5.</title>
        <authorList>
            <person name="Duangmal K."/>
            <person name="Chantavorakit T."/>
        </authorList>
    </citation>
    <scope>NUCLEOTIDE SEQUENCE [LARGE SCALE GENOMIC DNA]</scope>
    <source>
        <strain evidence="1 2">LSe6-5</strain>
    </source>
</reference>
<dbReference type="Proteomes" id="UP001361570">
    <property type="component" value="Unassembled WGS sequence"/>
</dbReference>
<comment type="caution">
    <text evidence="1">The sequence shown here is derived from an EMBL/GenBank/DDBJ whole genome shotgun (WGS) entry which is preliminary data.</text>
</comment>
<dbReference type="Gene3D" id="1.10.150.20">
    <property type="entry name" value="5' to 3' exonuclease, C-terminal subdomain"/>
    <property type="match status" value="1"/>
</dbReference>
<dbReference type="RefSeq" id="WP_336403181.1">
    <property type="nucleotide sequence ID" value="NZ_JBAPLU010000003.1"/>
</dbReference>
<proteinExistence type="predicted"/>
<dbReference type="InterPro" id="IPR010995">
    <property type="entry name" value="DNA_repair_Rad51/TF_NusA_a-hlx"/>
</dbReference>
<dbReference type="SUPFAM" id="SSF47794">
    <property type="entry name" value="Rad51 N-terminal domain-like"/>
    <property type="match status" value="1"/>
</dbReference>
<dbReference type="InterPro" id="IPR036390">
    <property type="entry name" value="WH_DNA-bd_sf"/>
</dbReference>
<gene>
    <name evidence="1" type="ORF">TEK04_04830</name>
</gene>
<accession>A0ABU8DSN5</accession>
<sequence length="260" mass="27769">MRISPVELDGVVAGDIDLAFRRWDRPRVLVGTRMRTRVGLVEVTSVDEVDPDTLTEDDARRAGARDLAALQRGLAADPDRPVFRVGVRFAGEDPRAVLRRTPPTAEEVAALRARLDRLDRASSVGPWTAATLAIIDAHPERRAPELAEELGRPTPEFKRDVRKLKELGLTESLDIGYRLSTRGAAVVDAALRAAGQPVPERAAPPAGTPLPSLGAPATRALRAAGLTTLEAVAAVPEADLLALHGVGPIAVTRLRTALGR</sequence>
<evidence type="ECO:0000313" key="2">
    <source>
        <dbReference type="Proteomes" id="UP001361570"/>
    </source>
</evidence>